<reference evidence="5" key="1">
    <citation type="journal article" date="2023" name="Mol. Phylogenet. Evol.">
        <title>Genome-scale phylogeny and comparative genomics of the fungal order Sordariales.</title>
        <authorList>
            <person name="Hensen N."/>
            <person name="Bonometti L."/>
            <person name="Westerberg I."/>
            <person name="Brannstrom I.O."/>
            <person name="Guillou S."/>
            <person name="Cros-Aarteil S."/>
            <person name="Calhoun S."/>
            <person name="Haridas S."/>
            <person name="Kuo A."/>
            <person name="Mondo S."/>
            <person name="Pangilinan J."/>
            <person name="Riley R."/>
            <person name="LaButti K."/>
            <person name="Andreopoulos B."/>
            <person name="Lipzen A."/>
            <person name="Chen C."/>
            <person name="Yan M."/>
            <person name="Daum C."/>
            <person name="Ng V."/>
            <person name="Clum A."/>
            <person name="Steindorff A."/>
            <person name="Ohm R.A."/>
            <person name="Martin F."/>
            <person name="Silar P."/>
            <person name="Natvig D.O."/>
            <person name="Lalanne C."/>
            <person name="Gautier V."/>
            <person name="Ament-Velasquez S.L."/>
            <person name="Kruys A."/>
            <person name="Hutchinson M.I."/>
            <person name="Powell A.J."/>
            <person name="Barry K."/>
            <person name="Miller A.N."/>
            <person name="Grigoriev I.V."/>
            <person name="Debuchy R."/>
            <person name="Gladieux P."/>
            <person name="Hiltunen Thoren M."/>
            <person name="Johannesson H."/>
        </authorList>
    </citation>
    <scope>NUCLEOTIDE SEQUENCE</scope>
    <source>
        <strain evidence="5">CBS 508.74</strain>
    </source>
</reference>
<dbReference type="Gene3D" id="2.30.280.10">
    <property type="entry name" value="SRA-YDG"/>
    <property type="match status" value="1"/>
</dbReference>
<accession>A0AAN6YQJ4</accession>
<gene>
    <name evidence="5" type="ORF">N656DRAFT_780436</name>
</gene>
<feature type="compositionally biased region" description="Basic residues" evidence="3">
    <location>
        <begin position="79"/>
        <end position="90"/>
    </location>
</feature>
<evidence type="ECO:0000256" key="1">
    <source>
        <dbReference type="ARBA" id="ARBA00023242"/>
    </source>
</evidence>
<dbReference type="Proteomes" id="UP001302812">
    <property type="component" value="Unassembled WGS sequence"/>
</dbReference>
<name>A0AAN6YQJ4_9PEZI</name>
<keyword evidence="1 2" id="KW-0539">Nucleus</keyword>
<evidence type="ECO:0000259" key="4">
    <source>
        <dbReference type="PROSITE" id="PS51015"/>
    </source>
</evidence>
<dbReference type="InterPro" id="IPR015947">
    <property type="entry name" value="PUA-like_sf"/>
</dbReference>
<protein>
    <recommendedName>
        <fullName evidence="4">YDG domain-containing protein</fullName>
    </recommendedName>
</protein>
<keyword evidence="6" id="KW-1185">Reference proteome</keyword>
<dbReference type="EMBL" id="MU853345">
    <property type="protein sequence ID" value="KAK4111695.1"/>
    <property type="molecule type" value="Genomic_DNA"/>
</dbReference>
<proteinExistence type="predicted"/>
<evidence type="ECO:0000313" key="5">
    <source>
        <dbReference type="EMBL" id="KAK4111695.1"/>
    </source>
</evidence>
<comment type="subcellular location">
    <subcellularLocation>
        <location evidence="2">Nucleus</location>
    </subcellularLocation>
</comment>
<dbReference type="RefSeq" id="XP_064669265.1">
    <property type="nucleotide sequence ID" value="XM_064815373.1"/>
</dbReference>
<evidence type="ECO:0000313" key="6">
    <source>
        <dbReference type="Proteomes" id="UP001302812"/>
    </source>
</evidence>
<dbReference type="AlphaFoldDB" id="A0AAN6YQJ4"/>
<sequence length="103" mass="10920">MQGIYGSVKTGAYSIVVSGKATAYAGDMDDDRGEVLLYSADGSIKHRDPLHLADPSWGTKCLQASLRTGNPVRVLRSAGPKKARDPRRRSPPASGFAMTACIA</sequence>
<dbReference type="GO" id="GO:0005634">
    <property type="term" value="C:nucleus"/>
    <property type="evidence" value="ECO:0007669"/>
    <property type="project" value="UniProtKB-SubCell"/>
</dbReference>
<dbReference type="PROSITE" id="PS51015">
    <property type="entry name" value="YDG"/>
    <property type="match status" value="1"/>
</dbReference>
<dbReference type="InterPro" id="IPR003105">
    <property type="entry name" value="SRA_YDG"/>
</dbReference>
<dbReference type="GeneID" id="89939498"/>
<dbReference type="SUPFAM" id="SSF88697">
    <property type="entry name" value="PUA domain-like"/>
    <property type="match status" value="1"/>
</dbReference>
<dbReference type="Pfam" id="PF02182">
    <property type="entry name" value="SAD_SRA"/>
    <property type="match status" value="1"/>
</dbReference>
<organism evidence="5 6">
    <name type="scientific">Canariomyces notabilis</name>
    <dbReference type="NCBI Taxonomy" id="2074819"/>
    <lineage>
        <taxon>Eukaryota</taxon>
        <taxon>Fungi</taxon>
        <taxon>Dikarya</taxon>
        <taxon>Ascomycota</taxon>
        <taxon>Pezizomycotina</taxon>
        <taxon>Sordariomycetes</taxon>
        <taxon>Sordariomycetidae</taxon>
        <taxon>Sordariales</taxon>
        <taxon>Chaetomiaceae</taxon>
        <taxon>Canariomyces</taxon>
    </lineage>
</organism>
<feature type="region of interest" description="Disordered" evidence="3">
    <location>
        <begin position="74"/>
        <end position="103"/>
    </location>
</feature>
<comment type="caution">
    <text evidence="5">The sequence shown here is derived from an EMBL/GenBank/DDBJ whole genome shotgun (WGS) entry which is preliminary data.</text>
</comment>
<evidence type="ECO:0000256" key="3">
    <source>
        <dbReference type="SAM" id="MobiDB-lite"/>
    </source>
</evidence>
<evidence type="ECO:0000256" key="2">
    <source>
        <dbReference type="PROSITE-ProRule" id="PRU00358"/>
    </source>
</evidence>
<feature type="domain" description="YDG" evidence="4">
    <location>
        <begin position="1"/>
        <end position="103"/>
    </location>
</feature>
<reference evidence="5" key="2">
    <citation type="submission" date="2023-05" db="EMBL/GenBank/DDBJ databases">
        <authorList>
            <consortium name="Lawrence Berkeley National Laboratory"/>
            <person name="Steindorff A."/>
            <person name="Hensen N."/>
            <person name="Bonometti L."/>
            <person name="Westerberg I."/>
            <person name="Brannstrom I.O."/>
            <person name="Guillou S."/>
            <person name="Cros-Aarteil S."/>
            <person name="Calhoun S."/>
            <person name="Haridas S."/>
            <person name="Kuo A."/>
            <person name="Mondo S."/>
            <person name="Pangilinan J."/>
            <person name="Riley R."/>
            <person name="Labutti K."/>
            <person name="Andreopoulos B."/>
            <person name="Lipzen A."/>
            <person name="Chen C."/>
            <person name="Yanf M."/>
            <person name="Daum C."/>
            <person name="Ng V."/>
            <person name="Clum A."/>
            <person name="Ohm R."/>
            <person name="Martin F."/>
            <person name="Silar P."/>
            <person name="Natvig D."/>
            <person name="Lalanne C."/>
            <person name="Gautier V."/>
            <person name="Ament-Velasquez S.L."/>
            <person name="Kruys A."/>
            <person name="Hutchinson M.I."/>
            <person name="Powell A.J."/>
            <person name="Barry K."/>
            <person name="Miller A.N."/>
            <person name="Grigoriev I.V."/>
            <person name="Debuchy R."/>
            <person name="Gladieux P."/>
            <person name="Thoren M.H."/>
            <person name="Johannesson H."/>
        </authorList>
    </citation>
    <scope>NUCLEOTIDE SEQUENCE</scope>
    <source>
        <strain evidence="5">CBS 508.74</strain>
    </source>
</reference>
<dbReference type="InterPro" id="IPR036987">
    <property type="entry name" value="SRA-YDG_sf"/>
</dbReference>